<feature type="region of interest" description="Disordered" evidence="1">
    <location>
        <begin position="1"/>
        <end position="69"/>
    </location>
</feature>
<dbReference type="RefSeq" id="WP_189420437.1">
    <property type="nucleotide sequence ID" value="NZ_BMYZ01000003.1"/>
</dbReference>
<dbReference type="Pfam" id="PF11154">
    <property type="entry name" value="DUF2934"/>
    <property type="match status" value="1"/>
</dbReference>
<gene>
    <name evidence="2" type="ORF">GCM10011613_32160</name>
</gene>
<proteinExistence type="predicted"/>
<dbReference type="EMBL" id="BMYZ01000003">
    <property type="protein sequence ID" value="GGY84712.1"/>
    <property type="molecule type" value="Genomic_DNA"/>
</dbReference>
<reference evidence="3" key="1">
    <citation type="journal article" date="2019" name="Int. J. Syst. Evol. Microbiol.">
        <title>The Global Catalogue of Microorganisms (GCM) 10K type strain sequencing project: providing services to taxonomists for standard genome sequencing and annotation.</title>
        <authorList>
            <consortium name="The Broad Institute Genomics Platform"/>
            <consortium name="The Broad Institute Genome Sequencing Center for Infectious Disease"/>
            <person name="Wu L."/>
            <person name="Ma J."/>
        </authorList>
    </citation>
    <scope>NUCLEOTIDE SEQUENCE [LARGE SCALE GENOMIC DNA]</scope>
    <source>
        <strain evidence="3">KCTC 32239</strain>
    </source>
</reference>
<protein>
    <recommendedName>
        <fullName evidence="4">DUF2934 domain-containing protein</fullName>
    </recommendedName>
</protein>
<feature type="compositionally biased region" description="Basic and acidic residues" evidence="1">
    <location>
        <begin position="16"/>
        <end position="30"/>
    </location>
</feature>
<evidence type="ECO:0000313" key="2">
    <source>
        <dbReference type="EMBL" id="GGY84712.1"/>
    </source>
</evidence>
<evidence type="ECO:0000256" key="1">
    <source>
        <dbReference type="SAM" id="MobiDB-lite"/>
    </source>
</evidence>
<evidence type="ECO:0008006" key="4">
    <source>
        <dbReference type="Google" id="ProtNLM"/>
    </source>
</evidence>
<accession>A0ABQ3B8R7</accession>
<comment type="caution">
    <text evidence="2">The sequence shown here is derived from an EMBL/GenBank/DDBJ whole genome shotgun (WGS) entry which is preliminary data.</text>
</comment>
<name>A0ABQ3B8R7_9GAMM</name>
<dbReference type="Proteomes" id="UP000619761">
    <property type="component" value="Unassembled WGS sequence"/>
</dbReference>
<evidence type="ECO:0000313" key="3">
    <source>
        <dbReference type="Proteomes" id="UP000619761"/>
    </source>
</evidence>
<sequence>MVHTEHNVRSLAHQIWESEGKPSGQAERHWHLAARLMAEAEHKNHPHQKRSVDPSEATGPTEPEQPDQT</sequence>
<keyword evidence="3" id="KW-1185">Reference proteome</keyword>
<dbReference type="InterPro" id="IPR021327">
    <property type="entry name" value="DUF2934"/>
</dbReference>
<organism evidence="2 3">
    <name type="scientific">Cellvibrio zantedeschiae</name>
    <dbReference type="NCBI Taxonomy" id="1237077"/>
    <lineage>
        <taxon>Bacteria</taxon>
        <taxon>Pseudomonadati</taxon>
        <taxon>Pseudomonadota</taxon>
        <taxon>Gammaproteobacteria</taxon>
        <taxon>Cellvibrionales</taxon>
        <taxon>Cellvibrionaceae</taxon>
        <taxon>Cellvibrio</taxon>
    </lineage>
</organism>